<dbReference type="InterPro" id="IPR002110">
    <property type="entry name" value="Ankyrin_rpt"/>
</dbReference>
<evidence type="ECO:0000256" key="1">
    <source>
        <dbReference type="PROSITE-ProRule" id="PRU00023"/>
    </source>
</evidence>
<dbReference type="Gene3D" id="1.10.150.50">
    <property type="entry name" value="Transcription Factor, Ets-1"/>
    <property type="match status" value="1"/>
</dbReference>
<dbReference type="SUPFAM" id="SSF48403">
    <property type="entry name" value="Ankyrin repeat"/>
    <property type="match status" value="1"/>
</dbReference>
<dbReference type="PROSITE" id="PS50297">
    <property type="entry name" value="ANK_REP_REGION"/>
    <property type="match status" value="2"/>
</dbReference>
<dbReference type="PANTHER" id="PTHR24157:SF3">
    <property type="entry name" value="ANKYRIN REPEAT, SAM AND BASIC LEUCINE ZIPPER DOMAIN-CONTAINING PROTEIN 1"/>
    <property type="match status" value="1"/>
</dbReference>
<proteinExistence type="predicted"/>
<keyword evidence="1" id="KW-0040">ANK repeat</keyword>
<protein>
    <submittedName>
        <fullName evidence="5">Ankyrin repeat, SAM and basic leucine zipper domain-containing protein 1 isoform X2</fullName>
    </submittedName>
</protein>
<keyword evidence="4" id="KW-1185">Reference proteome</keyword>
<feature type="repeat" description="ANK" evidence="1">
    <location>
        <begin position="162"/>
        <end position="194"/>
    </location>
</feature>
<dbReference type="PROSITE" id="PS50088">
    <property type="entry name" value="ANK_REPEAT"/>
    <property type="match status" value="3"/>
</dbReference>
<dbReference type="SUPFAM" id="SSF47769">
    <property type="entry name" value="SAM/Pointed domain"/>
    <property type="match status" value="1"/>
</dbReference>
<dbReference type="SMART" id="SM00248">
    <property type="entry name" value="ANK"/>
    <property type="match status" value="6"/>
</dbReference>
<dbReference type="Gene3D" id="1.25.40.20">
    <property type="entry name" value="Ankyrin repeat-containing domain"/>
    <property type="match status" value="2"/>
</dbReference>
<dbReference type="RefSeq" id="XP_046593435.1">
    <property type="nucleotide sequence ID" value="XM_046737479.1"/>
</dbReference>
<organism evidence="4 5">
    <name type="scientific">Neodiprion lecontei</name>
    <name type="common">Redheaded pine sawfly</name>
    <dbReference type="NCBI Taxonomy" id="441921"/>
    <lineage>
        <taxon>Eukaryota</taxon>
        <taxon>Metazoa</taxon>
        <taxon>Ecdysozoa</taxon>
        <taxon>Arthropoda</taxon>
        <taxon>Hexapoda</taxon>
        <taxon>Insecta</taxon>
        <taxon>Pterygota</taxon>
        <taxon>Neoptera</taxon>
        <taxon>Endopterygota</taxon>
        <taxon>Hymenoptera</taxon>
        <taxon>Tenthredinoidea</taxon>
        <taxon>Diprionidae</taxon>
        <taxon>Diprioninae</taxon>
        <taxon>Neodiprion</taxon>
    </lineage>
</organism>
<evidence type="ECO:0000259" key="3">
    <source>
        <dbReference type="Pfam" id="PF00536"/>
    </source>
</evidence>
<dbReference type="InterPro" id="IPR013761">
    <property type="entry name" value="SAM/pointed_sf"/>
</dbReference>
<feature type="domain" description="SAM" evidence="3">
    <location>
        <begin position="287"/>
        <end position="341"/>
    </location>
</feature>
<evidence type="ECO:0000313" key="4">
    <source>
        <dbReference type="Proteomes" id="UP000829291"/>
    </source>
</evidence>
<sequence>MYARPAGLSDEESDDDGFSFYDEVPQRKRRNAQATATAKLQAETDKTQEPCFEEGERELQFQVMHACMAGHLEVINEYITLGHNPNDFLNSGWTPLLYAASSVRPDVVEYLLSLGVDPNKHKDGFTPLMALCNANAGTPEASLKCLQLLISANGNVNATNKYNETALMLACKEDKSEVVKELLKHVDNVNFINNEGKSALFYAVLANKPEILKILLEYNVDLTIKDKHNYTARDIAIAKGYDKLALLLSTEADDLLEVADISENVQTYCWRDMFPMLSTNSDKYVNFDIATILCGMGMERYKSMFEGIDLKTFLKLTEEDLVKLGFDMPFQRRQFMEGLHKFHVKSWSAHSIGAIRKSLPYTLYDGVVSLGHAAKQIGVIGSGIRFIKNSLEGARKQNLQLSDTEKMKYSGQLQKSQQSLLTLEKELIYMKTLAKKQRHKINSSR</sequence>
<evidence type="ECO:0000313" key="5">
    <source>
        <dbReference type="RefSeq" id="XP_046593435.1"/>
    </source>
</evidence>
<gene>
    <name evidence="5" type="primary">LOC107220337</name>
</gene>
<evidence type="ECO:0000256" key="2">
    <source>
        <dbReference type="SAM" id="MobiDB-lite"/>
    </source>
</evidence>
<dbReference type="InterPro" id="IPR001660">
    <property type="entry name" value="SAM"/>
</dbReference>
<dbReference type="Pfam" id="PF12796">
    <property type="entry name" value="Ank_2"/>
    <property type="match status" value="2"/>
</dbReference>
<dbReference type="GeneID" id="107220337"/>
<feature type="region of interest" description="Disordered" evidence="2">
    <location>
        <begin position="1"/>
        <end position="49"/>
    </location>
</feature>
<reference evidence="5" key="1">
    <citation type="submission" date="2025-08" db="UniProtKB">
        <authorList>
            <consortium name="RefSeq"/>
        </authorList>
    </citation>
    <scope>IDENTIFICATION</scope>
    <source>
        <tissue evidence="5">Thorax and Abdomen</tissue>
    </source>
</reference>
<dbReference type="PANTHER" id="PTHR24157">
    <property type="entry name" value="ANKYRIN REPEAT, SAM AND BASIC LEUCINE ZIPPER DOMAIN-CONTAINING PROTEIN 1"/>
    <property type="match status" value="1"/>
</dbReference>
<name>A0ABM3FZJ1_NEOLC</name>
<dbReference type="CDD" id="cd09487">
    <property type="entry name" value="SAM_superfamily"/>
    <property type="match status" value="1"/>
</dbReference>
<feature type="repeat" description="ANK" evidence="1">
    <location>
        <begin position="91"/>
        <end position="123"/>
    </location>
</feature>
<dbReference type="Proteomes" id="UP000829291">
    <property type="component" value="Chromosome 4"/>
</dbReference>
<accession>A0ABM3FZJ1</accession>
<dbReference type="InterPro" id="IPR036770">
    <property type="entry name" value="Ankyrin_rpt-contain_sf"/>
</dbReference>
<feature type="repeat" description="ANK" evidence="1">
    <location>
        <begin position="195"/>
        <end position="227"/>
    </location>
</feature>
<dbReference type="Pfam" id="PF00536">
    <property type="entry name" value="SAM_1"/>
    <property type="match status" value="1"/>
</dbReference>